<dbReference type="InterPro" id="IPR020846">
    <property type="entry name" value="MFS_dom"/>
</dbReference>
<feature type="transmembrane region" description="Helical" evidence="6">
    <location>
        <begin position="104"/>
        <end position="126"/>
    </location>
</feature>
<feature type="transmembrane region" description="Helical" evidence="6">
    <location>
        <begin position="51"/>
        <end position="67"/>
    </location>
</feature>
<dbReference type="CDD" id="cd17320">
    <property type="entry name" value="MFS_MdfA_MDR_like"/>
    <property type="match status" value="1"/>
</dbReference>
<evidence type="ECO:0000259" key="7">
    <source>
        <dbReference type="PROSITE" id="PS50850"/>
    </source>
</evidence>
<proteinExistence type="predicted"/>
<dbReference type="PANTHER" id="PTHR42718:SF9">
    <property type="entry name" value="MAJOR FACILITATOR SUPERFAMILY MULTIDRUG TRANSPORTER MFSC"/>
    <property type="match status" value="1"/>
</dbReference>
<protein>
    <submittedName>
        <fullName evidence="8">Multidrug resistance protein MdtL</fullName>
    </submittedName>
</protein>
<evidence type="ECO:0000256" key="4">
    <source>
        <dbReference type="ARBA" id="ARBA00022989"/>
    </source>
</evidence>
<reference evidence="8" key="1">
    <citation type="submission" date="2021-11" db="EMBL/GenBank/DDBJ databases">
        <authorList>
            <person name="Rodrigo-Torres L."/>
            <person name="Arahal R. D."/>
            <person name="Lucena T."/>
        </authorList>
    </citation>
    <scope>NUCLEOTIDE SEQUENCE</scope>
    <source>
        <strain evidence="8">CECT 7928</strain>
    </source>
</reference>
<dbReference type="InterPro" id="IPR011701">
    <property type="entry name" value="MFS"/>
</dbReference>
<keyword evidence="5 6" id="KW-0472">Membrane</keyword>
<dbReference type="PANTHER" id="PTHR42718">
    <property type="entry name" value="MAJOR FACILITATOR SUPERFAMILY MULTIDRUG TRANSPORTER MFSC"/>
    <property type="match status" value="1"/>
</dbReference>
<dbReference type="Gene3D" id="1.20.1720.10">
    <property type="entry name" value="Multidrug resistance protein D"/>
    <property type="match status" value="1"/>
</dbReference>
<dbReference type="Pfam" id="PF07690">
    <property type="entry name" value="MFS_1"/>
    <property type="match status" value="1"/>
</dbReference>
<keyword evidence="9" id="KW-1185">Reference proteome</keyword>
<feature type="transmembrane region" description="Helical" evidence="6">
    <location>
        <begin position="338"/>
        <end position="361"/>
    </location>
</feature>
<feature type="transmembrane region" description="Helical" evidence="6">
    <location>
        <begin position="168"/>
        <end position="188"/>
    </location>
</feature>
<feature type="transmembrane region" description="Helical" evidence="6">
    <location>
        <begin position="79"/>
        <end position="98"/>
    </location>
</feature>
<organism evidence="8 9">
    <name type="scientific">Vibrio marisflavi CECT 7928</name>
    <dbReference type="NCBI Taxonomy" id="634439"/>
    <lineage>
        <taxon>Bacteria</taxon>
        <taxon>Pseudomonadati</taxon>
        <taxon>Pseudomonadota</taxon>
        <taxon>Gammaproteobacteria</taxon>
        <taxon>Vibrionales</taxon>
        <taxon>Vibrionaceae</taxon>
        <taxon>Vibrio</taxon>
    </lineage>
</organism>
<sequence length="406" mass="43842">MKREQQNSFNKTPLLLAMMIIATGQVGVSIYLPSLPLISDTLSITQSDTQLLVTVFLVCFGGSQLFYGPLSDAIGRKPVFMLGQGVYLLGTVLCVLFVDNFHWLVVGRILQGLGAGSASVLGRSVLSDSYEGPHLTRSMTYLAMTASIVPVLSPALGGWIAFHIGWQSVFSFVLIYLLVMFLLGSILLPETLPYAKKRFDSGAVISNYWRLCRDPQVISSASYNWLTYLASVVSVSVFPFLLQKQLGISVEQYGMYMIIPSAGLMFGSTMLNVVSRHFSTRLLLSFSITLIAFSGVWLILTPMSLVNLIGAFTLLTVAQGLSFPLSISMLLAPHKRQAGAVSALTGAVQMGVAGIAGGYIVKWWVSSQSTVGAFYLLISVVMAAVLIKTLGGVKQFESTNSVVVSK</sequence>
<dbReference type="PROSITE" id="PS50850">
    <property type="entry name" value="MFS"/>
    <property type="match status" value="1"/>
</dbReference>
<evidence type="ECO:0000256" key="3">
    <source>
        <dbReference type="ARBA" id="ARBA00022692"/>
    </source>
</evidence>
<evidence type="ECO:0000313" key="8">
    <source>
        <dbReference type="EMBL" id="CAH0537729.1"/>
    </source>
</evidence>
<dbReference type="Proteomes" id="UP000838748">
    <property type="component" value="Unassembled WGS sequence"/>
</dbReference>
<feature type="transmembrane region" description="Helical" evidence="6">
    <location>
        <begin position="373"/>
        <end position="391"/>
    </location>
</feature>
<feature type="transmembrane region" description="Helical" evidence="6">
    <location>
        <begin position="12"/>
        <end position="31"/>
    </location>
</feature>
<feature type="transmembrane region" description="Helical" evidence="6">
    <location>
        <begin position="223"/>
        <end position="242"/>
    </location>
</feature>
<comment type="caution">
    <text evidence="8">The sequence shown here is derived from an EMBL/GenBank/DDBJ whole genome shotgun (WGS) entry which is preliminary data.</text>
</comment>
<dbReference type="SUPFAM" id="SSF103473">
    <property type="entry name" value="MFS general substrate transporter"/>
    <property type="match status" value="1"/>
</dbReference>
<dbReference type="InterPro" id="IPR036259">
    <property type="entry name" value="MFS_trans_sf"/>
</dbReference>
<keyword evidence="4 6" id="KW-1133">Transmembrane helix</keyword>
<keyword evidence="3 6" id="KW-0812">Transmembrane</keyword>
<accession>A0ABM9A1Z3</accession>
<name>A0ABM9A1Z3_9VIBR</name>
<evidence type="ECO:0000256" key="5">
    <source>
        <dbReference type="ARBA" id="ARBA00023136"/>
    </source>
</evidence>
<evidence type="ECO:0000256" key="6">
    <source>
        <dbReference type="SAM" id="Phobius"/>
    </source>
</evidence>
<feature type="transmembrane region" description="Helical" evidence="6">
    <location>
        <begin position="282"/>
        <end position="300"/>
    </location>
</feature>
<feature type="transmembrane region" description="Helical" evidence="6">
    <location>
        <begin position="254"/>
        <end position="275"/>
    </location>
</feature>
<dbReference type="RefSeq" id="WP_237360623.1">
    <property type="nucleotide sequence ID" value="NZ_CAKLDM010000001.1"/>
</dbReference>
<dbReference type="EMBL" id="CAKLDM010000001">
    <property type="protein sequence ID" value="CAH0537729.1"/>
    <property type="molecule type" value="Genomic_DNA"/>
</dbReference>
<feature type="transmembrane region" description="Helical" evidence="6">
    <location>
        <begin position="306"/>
        <end position="331"/>
    </location>
</feature>
<evidence type="ECO:0000256" key="2">
    <source>
        <dbReference type="ARBA" id="ARBA00022448"/>
    </source>
</evidence>
<feature type="transmembrane region" description="Helical" evidence="6">
    <location>
        <begin position="138"/>
        <end position="162"/>
    </location>
</feature>
<keyword evidence="2" id="KW-0813">Transport</keyword>
<feature type="domain" description="Major facilitator superfamily (MFS) profile" evidence="7">
    <location>
        <begin position="13"/>
        <end position="396"/>
    </location>
</feature>
<comment type="subcellular location">
    <subcellularLocation>
        <location evidence="1">Membrane</location>
        <topology evidence="1">Multi-pass membrane protein</topology>
    </subcellularLocation>
</comment>
<evidence type="ECO:0000256" key="1">
    <source>
        <dbReference type="ARBA" id="ARBA00004141"/>
    </source>
</evidence>
<gene>
    <name evidence="8" type="primary">mdtL_1</name>
    <name evidence="8" type="ORF">VMF7928_01281</name>
</gene>
<evidence type="ECO:0000313" key="9">
    <source>
        <dbReference type="Proteomes" id="UP000838748"/>
    </source>
</evidence>